<dbReference type="CDD" id="cd08977">
    <property type="entry name" value="SusD"/>
    <property type="match status" value="1"/>
</dbReference>
<evidence type="ECO:0000256" key="6">
    <source>
        <dbReference type="SAM" id="MobiDB-lite"/>
    </source>
</evidence>
<evidence type="ECO:0000256" key="4">
    <source>
        <dbReference type="ARBA" id="ARBA00023136"/>
    </source>
</evidence>
<dbReference type="InterPro" id="IPR012944">
    <property type="entry name" value="SusD_RagB_dom"/>
</dbReference>
<comment type="subcellular location">
    <subcellularLocation>
        <location evidence="1">Cell outer membrane</location>
    </subcellularLocation>
</comment>
<dbReference type="Proteomes" id="UP000241507">
    <property type="component" value="Chromosome"/>
</dbReference>
<dbReference type="Pfam" id="PF07980">
    <property type="entry name" value="SusD_RagB"/>
    <property type="match status" value="1"/>
</dbReference>
<feature type="compositionally biased region" description="Polar residues" evidence="6">
    <location>
        <begin position="484"/>
        <end position="502"/>
    </location>
</feature>
<comment type="similarity">
    <text evidence="2">Belongs to the SusD family.</text>
</comment>
<dbReference type="InterPro" id="IPR011990">
    <property type="entry name" value="TPR-like_helical_dom_sf"/>
</dbReference>
<reference evidence="11" key="1">
    <citation type="submission" date="2018-03" db="EMBL/GenBank/DDBJ databases">
        <title>Gramella fulva sp. nov., isolated from a dry surface of tidal flat.</title>
        <authorList>
            <person name="Hwang S.H."/>
            <person name="Hwang W.M."/>
            <person name="Kang K."/>
            <person name="Ahn T.-Y."/>
        </authorList>
    </citation>
    <scope>NUCLEOTIDE SEQUENCE [LARGE SCALE GENOMIC DNA]</scope>
    <source>
        <strain evidence="11">SH35</strain>
    </source>
</reference>
<dbReference type="Pfam" id="PF14322">
    <property type="entry name" value="SusD-like_3"/>
    <property type="match status" value="1"/>
</dbReference>
<dbReference type="SUPFAM" id="SSF48452">
    <property type="entry name" value="TPR-like"/>
    <property type="match status" value="1"/>
</dbReference>
<evidence type="ECO:0000256" key="5">
    <source>
        <dbReference type="ARBA" id="ARBA00023237"/>
    </source>
</evidence>
<evidence type="ECO:0000259" key="9">
    <source>
        <dbReference type="Pfam" id="PF14322"/>
    </source>
</evidence>
<dbReference type="EMBL" id="CP028136">
    <property type="protein sequence ID" value="AVR44597.1"/>
    <property type="molecule type" value="Genomic_DNA"/>
</dbReference>
<evidence type="ECO:0000313" key="10">
    <source>
        <dbReference type="EMBL" id="AVR44597.1"/>
    </source>
</evidence>
<evidence type="ECO:0000313" key="11">
    <source>
        <dbReference type="Proteomes" id="UP000241507"/>
    </source>
</evidence>
<protein>
    <submittedName>
        <fullName evidence="10">RagB/SusD family nutrient uptake outer membrane protein</fullName>
    </submittedName>
</protein>
<keyword evidence="11" id="KW-1185">Reference proteome</keyword>
<feature type="signal peptide" evidence="7">
    <location>
        <begin position="1"/>
        <end position="34"/>
    </location>
</feature>
<feature type="chain" id="PRO_5015305835" evidence="7">
    <location>
        <begin position="35"/>
        <end position="537"/>
    </location>
</feature>
<evidence type="ECO:0000256" key="2">
    <source>
        <dbReference type="ARBA" id="ARBA00006275"/>
    </source>
</evidence>
<sequence length="537" mass="60042">MLNYKNMKMKNLFKSKFLMIGAAIAVLLCFPSCSKDFLERPPEDSYSVDTFYKTDAQVRASTNHLYSKPWYNFITNVAWAIGELSSGNGRTWDPRNADFDNFAITGEHGTLTQAWESLYAVIAQSNSLINTLPKAVGPDVSPEVLNNALGEARFIRATAYFYLVRIFGSVPIIADNTEYVLEPVVPRNPVEDVYKFIIRDLEFAMENLEDKTRGSNYDENARVSSGSAKAMLSKIYLYQEDWSKAYQLSEEVINSGEFKLYGGDAEDGDPSGSYYDLFLTANDNNPESIFALQWSTSGQYAEGNGLQSLFAQAGITGFSDGWSAIGPSLDLQAAYEDTDEDLRYYATIMAPGAYYPDLNGGYTVSENVNHQGTNVGIKKYVVGNPSTNGGGAMQSYPNNTYILRYGELLLINAEAALRGGGPYEKGVESLNKVRRRAGLEDLENPTLEDVFHERRIELAFEFEWWYDVVRRGPEFAIDYLSNTERGTFNNDTDPPTVNSEHYTPTADDLLFPYPSNETQNNPALLEPPVPYDFEDGQ</sequence>
<keyword evidence="3 7" id="KW-0732">Signal</keyword>
<dbReference type="Gene3D" id="1.25.40.390">
    <property type="match status" value="1"/>
</dbReference>
<organism evidence="10 11">
    <name type="scientific">Christiangramia fulva</name>
    <dbReference type="NCBI Taxonomy" id="2126553"/>
    <lineage>
        <taxon>Bacteria</taxon>
        <taxon>Pseudomonadati</taxon>
        <taxon>Bacteroidota</taxon>
        <taxon>Flavobacteriia</taxon>
        <taxon>Flavobacteriales</taxon>
        <taxon>Flavobacteriaceae</taxon>
        <taxon>Christiangramia</taxon>
    </lineage>
</organism>
<accession>A0A2R3Z2W8</accession>
<dbReference type="KEGG" id="grs:C7S20_04575"/>
<evidence type="ECO:0000259" key="8">
    <source>
        <dbReference type="Pfam" id="PF07980"/>
    </source>
</evidence>
<dbReference type="AlphaFoldDB" id="A0A2R3Z2W8"/>
<proteinExistence type="inferred from homology"/>
<feature type="region of interest" description="Disordered" evidence="6">
    <location>
        <begin position="484"/>
        <end position="537"/>
    </location>
</feature>
<feature type="domain" description="RagB/SusD" evidence="8">
    <location>
        <begin position="286"/>
        <end position="525"/>
    </location>
</feature>
<evidence type="ECO:0000256" key="7">
    <source>
        <dbReference type="SAM" id="SignalP"/>
    </source>
</evidence>
<feature type="domain" description="SusD-like N-terminal" evidence="9">
    <location>
        <begin position="93"/>
        <end position="237"/>
    </location>
</feature>
<dbReference type="GO" id="GO:0009279">
    <property type="term" value="C:cell outer membrane"/>
    <property type="evidence" value="ECO:0007669"/>
    <property type="project" value="UniProtKB-SubCell"/>
</dbReference>
<evidence type="ECO:0000256" key="1">
    <source>
        <dbReference type="ARBA" id="ARBA00004442"/>
    </source>
</evidence>
<dbReference type="InterPro" id="IPR033985">
    <property type="entry name" value="SusD-like_N"/>
</dbReference>
<evidence type="ECO:0000256" key="3">
    <source>
        <dbReference type="ARBA" id="ARBA00022729"/>
    </source>
</evidence>
<gene>
    <name evidence="10" type="ORF">C7S20_04575</name>
</gene>
<keyword evidence="4" id="KW-0472">Membrane</keyword>
<keyword evidence="5" id="KW-0998">Cell outer membrane</keyword>
<name>A0A2R3Z2W8_9FLAO</name>